<evidence type="ECO:0000313" key="5">
    <source>
        <dbReference type="EMBL" id="KAL2321536.1"/>
    </source>
</evidence>
<sequence>MDFVPHSGAALDESLLVNTCNDIPSNMFTGVPEVDLSDPRAKTLMVKACQNFGLFKVLNHGVPVELITNMESEALHFFTQKQSHKDHAGPPEPFGYGTRKIGPNGDMGWLEYLLFILELMADGLEIETNNVFSMMIRGERSDSCLRINHYPACSELEKGQKAEALSGGNLIGFGEHTDPQIISIIRSNESEGLQVFLEAETWVSIPPDQTCFFVIVGDLLQVMTNGKFKSLKHRVLTNSSMSRLSLIYFGGPPLDEKIAPLPSLVPTGEESLYKEFTWQQYKTAAYKSRLSDNRLSRFEKSAIVDEGAYGMDCCHQNCLMILYN</sequence>
<keyword evidence="2 3" id="KW-0408">Iron</keyword>
<gene>
    <name evidence="5" type="ORF">Fmac_025915</name>
</gene>
<proteinExistence type="inferred from homology"/>
<keyword evidence="6" id="KW-1185">Reference proteome</keyword>
<dbReference type="AlphaFoldDB" id="A0ABD1LDD8"/>
<dbReference type="PROSITE" id="PS51471">
    <property type="entry name" value="FE2OG_OXY"/>
    <property type="match status" value="1"/>
</dbReference>
<dbReference type="GO" id="GO:0016491">
    <property type="term" value="F:oxidoreductase activity"/>
    <property type="evidence" value="ECO:0007669"/>
    <property type="project" value="UniProtKB-KW"/>
</dbReference>
<name>A0ABD1LDD8_9FABA</name>
<comment type="similarity">
    <text evidence="3">Belongs to the iron/ascorbate-dependent oxidoreductase family.</text>
</comment>
<dbReference type="PANTHER" id="PTHR47990">
    <property type="entry name" value="2-OXOGLUTARATE (2OG) AND FE(II)-DEPENDENT OXYGENASE SUPERFAMILY PROTEIN-RELATED"/>
    <property type="match status" value="1"/>
</dbReference>
<dbReference type="GO" id="GO:0046872">
    <property type="term" value="F:metal ion binding"/>
    <property type="evidence" value="ECO:0007669"/>
    <property type="project" value="UniProtKB-KW"/>
</dbReference>
<evidence type="ECO:0000313" key="6">
    <source>
        <dbReference type="Proteomes" id="UP001603857"/>
    </source>
</evidence>
<accession>A0ABD1LDD8</accession>
<dbReference type="InterPro" id="IPR026992">
    <property type="entry name" value="DIOX_N"/>
</dbReference>
<dbReference type="Pfam" id="PF03171">
    <property type="entry name" value="2OG-FeII_Oxy"/>
    <property type="match status" value="1"/>
</dbReference>
<dbReference type="Pfam" id="PF14226">
    <property type="entry name" value="DIOX_N"/>
    <property type="match status" value="1"/>
</dbReference>
<dbReference type="InterPro" id="IPR050231">
    <property type="entry name" value="Iron_ascorbate_oxido_reductase"/>
</dbReference>
<comment type="caution">
    <text evidence="5">The sequence shown here is derived from an EMBL/GenBank/DDBJ whole genome shotgun (WGS) entry which is preliminary data.</text>
</comment>
<evidence type="ECO:0000256" key="1">
    <source>
        <dbReference type="ARBA" id="ARBA00022723"/>
    </source>
</evidence>
<dbReference type="SUPFAM" id="SSF51197">
    <property type="entry name" value="Clavaminate synthase-like"/>
    <property type="match status" value="1"/>
</dbReference>
<evidence type="ECO:0000256" key="3">
    <source>
        <dbReference type="RuleBase" id="RU003682"/>
    </source>
</evidence>
<evidence type="ECO:0000259" key="4">
    <source>
        <dbReference type="PROSITE" id="PS51471"/>
    </source>
</evidence>
<organism evidence="5 6">
    <name type="scientific">Flemingia macrophylla</name>
    <dbReference type="NCBI Taxonomy" id="520843"/>
    <lineage>
        <taxon>Eukaryota</taxon>
        <taxon>Viridiplantae</taxon>
        <taxon>Streptophyta</taxon>
        <taxon>Embryophyta</taxon>
        <taxon>Tracheophyta</taxon>
        <taxon>Spermatophyta</taxon>
        <taxon>Magnoliopsida</taxon>
        <taxon>eudicotyledons</taxon>
        <taxon>Gunneridae</taxon>
        <taxon>Pentapetalae</taxon>
        <taxon>rosids</taxon>
        <taxon>fabids</taxon>
        <taxon>Fabales</taxon>
        <taxon>Fabaceae</taxon>
        <taxon>Papilionoideae</taxon>
        <taxon>50 kb inversion clade</taxon>
        <taxon>NPAAA clade</taxon>
        <taxon>indigoferoid/millettioid clade</taxon>
        <taxon>Phaseoleae</taxon>
        <taxon>Flemingia</taxon>
    </lineage>
</organism>
<dbReference type="EMBL" id="JBGMDY010000009">
    <property type="protein sequence ID" value="KAL2321536.1"/>
    <property type="molecule type" value="Genomic_DNA"/>
</dbReference>
<dbReference type="Gene3D" id="2.60.120.330">
    <property type="entry name" value="B-lactam Antibiotic, Isopenicillin N Synthase, Chain"/>
    <property type="match status" value="2"/>
</dbReference>
<protein>
    <recommendedName>
        <fullName evidence="4">Fe2OG dioxygenase domain-containing protein</fullName>
    </recommendedName>
</protein>
<dbReference type="InterPro" id="IPR027443">
    <property type="entry name" value="IPNS-like_sf"/>
</dbReference>
<dbReference type="InterPro" id="IPR005123">
    <property type="entry name" value="Oxoglu/Fe-dep_dioxygenase_dom"/>
</dbReference>
<keyword evidence="3" id="KW-0560">Oxidoreductase</keyword>
<keyword evidence="1 3" id="KW-0479">Metal-binding</keyword>
<reference evidence="5 6" key="1">
    <citation type="submission" date="2024-08" db="EMBL/GenBank/DDBJ databases">
        <title>Insights into the chromosomal genome structure of Flemingia macrophylla.</title>
        <authorList>
            <person name="Ding Y."/>
            <person name="Zhao Y."/>
            <person name="Bi W."/>
            <person name="Wu M."/>
            <person name="Zhao G."/>
            <person name="Gong Y."/>
            <person name="Li W."/>
            <person name="Zhang P."/>
        </authorList>
    </citation>
    <scope>NUCLEOTIDE SEQUENCE [LARGE SCALE GENOMIC DNA]</scope>
    <source>
        <strain evidence="5">DYQJB</strain>
        <tissue evidence="5">Leaf</tissue>
    </source>
</reference>
<dbReference type="InterPro" id="IPR044861">
    <property type="entry name" value="IPNS-like_FE2OG_OXY"/>
</dbReference>
<feature type="domain" description="Fe2OG dioxygenase" evidence="4">
    <location>
        <begin position="140"/>
        <end position="252"/>
    </location>
</feature>
<evidence type="ECO:0000256" key="2">
    <source>
        <dbReference type="ARBA" id="ARBA00023004"/>
    </source>
</evidence>
<dbReference type="Proteomes" id="UP001603857">
    <property type="component" value="Unassembled WGS sequence"/>
</dbReference>